<keyword evidence="2" id="KW-0489">Methyltransferase</keyword>
<organism evidence="2 3">
    <name type="scientific">Vibrio marisflavi CECT 7928</name>
    <dbReference type="NCBI Taxonomy" id="634439"/>
    <lineage>
        <taxon>Bacteria</taxon>
        <taxon>Pseudomonadati</taxon>
        <taxon>Pseudomonadota</taxon>
        <taxon>Gammaproteobacteria</taxon>
        <taxon>Vibrionales</taxon>
        <taxon>Vibrionaceae</taxon>
        <taxon>Vibrio</taxon>
    </lineage>
</organism>
<dbReference type="Pfam" id="PF13489">
    <property type="entry name" value="Methyltransf_23"/>
    <property type="match status" value="1"/>
</dbReference>
<keyword evidence="3" id="KW-1185">Reference proteome</keyword>
<evidence type="ECO:0000313" key="2">
    <source>
        <dbReference type="EMBL" id="CAH0537007.1"/>
    </source>
</evidence>
<dbReference type="PANTHER" id="PTHR43861:SF3">
    <property type="entry name" value="PUTATIVE (AFU_ORTHOLOGUE AFUA_2G14390)-RELATED"/>
    <property type="match status" value="1"/>
</dbReference>
<dbReference type="EC" id="2.1.1.222" evidence="2"/>
<accession>A0ABN8DZ46</accession>
<dbReference type="SUPFAM" id="SSF53335">
    <property type="entry name" value="S-adenosyl-L-methionine-dependent methyltransferases"/>
    <property type="match status" value="1"/>
</dbReference>
<protein>
    <submittedName>
        <fullName evidence="2">Ubiquinone biosynthesis O-methyltransferase, mitochondrial</fullName>
        <ecNumber evidence="2">2.1.1.222</ecNumber>
    </submittedName>
</protein>
<dbReference type="GO" id="GO:0032259">
    <property type="term" value="P:methylation"/>
    <property type="evidence" value="ECO:0007669"/>
    <property type="project" value="UniProtKB-KW"/>
</dbReference>
<gene>
    <name evidence="2" type="primary">COQ3_2</name>
    <name evidence="2" type="ORF">VMF7928_00860</name>
</gene>
<dbReference type="RefSeq" id="WP_237360237.1">
    <property type="nucleotide sequence ID" value="NZ_CAKLDM010000001.1"/>
</dbReference>
<keyword evidence="1 2" id="KW-0808">Transferase</keyword>
<evidence type="ECO:0000313" key="3">
    <source>
        <dbReference type="Proteomes" id="UP000838748"/>
    </source>
</evidence>
<evidence type="ECO:0000256" key="1">
    <source>
        <dbReference type="ARBA" id="ARBA00022679"/>
    </source>
</evidence>
<reference evidence="2" key="1">
    <citation type="submission" date="2021-11" db="EMBL/GenBank/DDBJ databases">
        <authorList>
            <person name="Rodrigo-Torres L."/>
            <person name="Arahal R. D."/>
            <person name="Lucena T."/>
        </authorList>
    </citation>
    <scope>NUCLEOTIDE SEQUENCE</scope>
    <source>
        <strain evidence="2">CECT 7928</strain>
    </source>
</reference>
<dbReference type="Proteomes" id="UP000838748">
    <property type="component" value="Unassembled WGS sequence"/>
</dbReference>
<dbReference type="GO" id="GO:0102208">
    <property type="term" value="F:2-polyprenyl-6-hydroxyphenol methylase activity"/>
    <property type="evidence" value="ECO:0007669"/>
    <property type="project" value="UniProtKB-EC"/>
</dbReference>
<sequence>MASEWDDYAEKWELDESTIHFADHAFKALSEVVELTDLEVLDFGCGTGLLSQRLSPLVKNIVALDSSEAMIEQLDKKMLMNVEPVVDMLTRGLVAQHPAFRKQFDLVVASSVCGFLKSFSEVADIIYAILDEGSTFVHFDWLLEDGEQGVGMTQAKTEQVLTSVGFESVSVSVPFEIKTQTGVKKVLMGVAKKA</sequence>
<proteinExistence type="predicted"/>
<dbReference type="Gene3D" id="3.40.50.150">
    <property type="entry name" value="Vaccinia Virus protein VP39"/>
    <property type="match status" value="1"/>
</dbReference>
<comment type="caution">
    <text evidence="2">The sequence shown here is derived from an EMBL/GenBank/DDBJ whole genome shotgun (WGS) entry which is preliminary data.</text>
</comment>
<dbReference type="EMBL" id="CAKLDM010000001">
    <property type="protein sequence ID" value="CAH0537007.1"/>
    <property type="molecule type" value="Genomic_DNA"/>
</dbReference>
<dbReference type="InterPro" id="IPR029063">
    <property type="entry name" value="SAM-dependent_MTases_sf"/>
</dbReference>
<keyword evidence="2" id="KW-0830">Ubiquinone</keyword>
<dbReference type="PANTHER" id="PTHR43861">
    <property type="entry name" value="TRANS-ACONITATE 2-METHYLTRANSFERASE-RELATED"/>
    <property type="match status" value="1"/>
</dbReference>
<dbReference type="CDD" id="cd02440">
    <property type="entry name" value="AdoMet_MTases"/>
    <property type="match status" value="1"/>
</dbReference>
<name>A0ABN8DZ46_9VIBR</name>